<protein>
    <recommendedName>
        <fullName evidence="3">Reverse transcriptase</fullName>
    </recommendedName>
</protein>
<dbReference type="Proteomes" id="UP000325577">
    <property type="component" value="Linkage Group LG1"/>
</dbReference>
<keyword evidence="2" id="KW-1185">Reference proteome</keyword>
<dbReference type="EMBL" id="CM018032">
    <property type="protein sequence ID" value="KAA8547557.1"/>
    <property type="molecule type" value="Genomic_DNA"/>
</dbReference>
<dbReference type="AlphaFoldDB" id="A0A5J5C0V2"/>
<organism evidence="1 2">
    <name type="scientific">Nyssa sinensis</name>
    <dbReference type="NCBI Taxonomy" id="561372"/>
    <lineage>
        <taxon>Eukaryota</taxon>
        <taxon>Viridiplantae</taxon>
        <taxon>Streptophyta</taxon>
        <taxon>Embryophyta</taxon>
        <taxon>Tracheophyta</taxon>
        <taxon>Spermatophyta</taxon>
        <taxon>Magnoliopsida</taxon>
        <taxon>eudicotyledons</taxon>
        <taxon>Gunneridae</taxon>
        <taxon>Pentapetalae</taxon>
        <taxon>asterids</taxon>
        <taxon>Cornales</taxon>
        <taxon>Nyssaceae</taxon>
        <taxon>Nyssa</taxon>
    </lineage>
</organism>
<evidence type="ECO:0008006" key="3">
    <source>
        <dbReference type="Google" id="ProtNLM"/>
    </source>
</evidence>
<accession>A0A5J5C0V2</accession>
<evidence type="ECO:0000313" key="2">
    <source>
        <dbReference type="Proteomes" id="UP000325577"/>
    </source>
</evidence>
<reference evidence="1 2" key="1">
    <citation type="submission" date="2019-09" db="EMBL/GenBank/DDBJ databases">
        <title>A chromosome-level genome assembly of the Chinese tupelo Nyssa sinensis.</title>
        <authorList>
            <person name="Yang X."/>
            <person name="Kang M."/>
            <person name="Yang Y."/>
            <person name="Xiong H."/>
            <person name="Wang M."/>
            <person name="Zhang Z."/>
            <person name="Wang Z."/>
            <person name="Wu H."/>
            <person name="Ma T."/>
            <person name="Liu J."/>
            <person name="Xi Z."/>
        </authorList>
    </citation>
    <scope>NUCLEOTIDE SEQUENCE [LARGE SCALE GENOMIC DNA]</scope>
    <source>
        <strain evidence="1">J267</strain>
        <tissue evidence="1">Leaf</tissue>
    </source>
</reference>
<name>A0A5J5C0V2_9ASTE</name>
<gene>
    <name evidence="1" type="ORF">F0562_003986</name>
</gene>
<sequence length="168" mass="19704">MDSKTDGRRSQAPRKKKFGFEAMWTCDGAYEDNIRAGLTSRENRQESTLQFVFDSVQKCRLNLLKWSRSDFGRTHCQLAEKQQILQQLKELHPSEDTKHEIGRVCAQIDEWLIIDNVLVAYELHHFIKGRSRGRVAYASLKLEMSKAYNKVEWGYLRQFMLTLGFAER</sequence>
<proteinExistence type="predicted"/>
<dbReference type="OrthoDB" id="1937198at2759"/>
<evidence type="ECO:0000313" key="1">
    <source>
        <dbReference type="EMBL" id="KAA8547557.1"/>
    </source>
</evidence>